<proteinExistence type="inferred from homology"/>
<evidence type="ECO:0000256" key="9">
    <source>
        <dbReference type="ARBA" id="ARBA00022895"/>
    </source>
</evidence>
<keyword evidence="4 13" id="KW-0158">Chromosome</keyword>
<evidence type="ECO:0000256" key="5">
    <source>
        <dbReference type="ARBA" id="ARBA00022679"/>
    </source>
</evidence>
<dbReference type="GO" id="GO:0003720">
    <property type="term" value="F:telomerase activity"/>
    <property type="evidence" value="ECO:0007669"/>
    <property type="project" value="InterPro"/>
</dbReference>
<organism evidence="16 17">
    <name type="scientific">Polarella glacialis</name>
    <name type="common">Dinoflagellate</name>
    <dbReference type="NCBI Taxonomy" id="89957"/>
    <lineage>
        <taxon>Eukaryota</taxon>
        <taxon>Sar</taxon>
        <taxon>Alveolata</taxon>
        <taxon>Dinophyceae</taxon>
        <taxon>Suessiales</taxon>
        <taxon>Suessiaceae</taxon>
        <taxon>Polarella</taxon>
    </lineage>
</organism>
<feature type="compositionally biased region" description="Low complexity" evidence="14">
    <location>
        <begin position="430"/>
        <end position="441"/>
    </location>
</feature>
<dbReference type="OMA" id="VERRIFY"/>
<comment type="catalytic activity">
    <reaction evidence="12 13">
        <text>DNA(n) + a 2'-deoxyribonucleoside 5'-triphosphate = DNA(n+1) + diphosphate</text>
        <dbReference type="Rhea" id="RHEA:22508"/>
        <dbReference type="Rhea" id="RHEA-COMP:17339"/>
        <dbReference type="Rhea" id="RHEA-COMP:17340"/>
        <dbReference type="ChEBI" id="CHEBI:33019"/>
        <dbReference type="ChEBI" id="CHEBI:61560"/>
        <dbReference type="ChEBI" id="CHEBI:173112"/>
        <dbReference type="EC" id="2.7.7.49"/>
    </reaction>
</comment>
<dbReference type="Proteomes" id="UP000654075">
    <property type="component" value="Unassembled WGS sequence"/>
</dbReference>
<feature type="compositionally biased region" description="Basic and acidic residues" evidence="14">
    <location>
        <begin position="1096"/>
        <end position="1111"/>
    </location>
</feature>
<feature type="region of interest" description="Disordered" evidence="14">
    <location>
        <begin position="430"/>
        <end position="452"/>
    </location>
</feature>
<comment type="caution">
    <text evidence="16">The sequence shown here is derived from an EMBL/GenBank/DDBJ whole genome shotgun (WGS) entry which is preliminary data.</text>
</comment>
<gene>
    <name evidence="16" type="ORF">PGLA1383_LOCUS6051</name>
</gene>
<keyword evidence="17" id="KW-1185">Reference proteome</keyword>
<dbReference type="InterPro" id="IPR000477">
    <property type="entry name" value="RT_dom"/>
</dbReference>
<dbReference type="SMART" id="SM00975">
    <property type="entry name" value="Telomerase_RBD"/>
    <property type="match status" value="1"/>
</dbReference>
<dbReference type="OrthoDB" id="289721at2759"/>
<accession>A0A813DH25</accession>
<dbReference type="GO" id="GO:0070034">
    <property type="term" value="F:telomerase RNA binding"/>
    <property type="evidence" value="ECO:0007669"/>
    <property type="project" value="TreeGrafter"/>
</dbReference>
<evidence type="ECO:0000256" key="7">
    <source>
        <dbReference type="ARBA" id="ARBA00022723"/>
    </source>
</evidence>
<evidence type="ECO:0000313" key="16">
    <source>
        <dbReference type="EMBL" id="CAE8587210.1"/>
    </source>
</evidence>
<evidence type="ECO:0000256" key="12">
    <source>
        <dbReference type="ARBA" id="ARBA00048173"/>
    </source>
</evidence>
<keyword evidence="6 13" id="KW-0548">Nucleotidyltransferase</keyword>
<evidence type="ECO:0000256" key="8">
    <source>
        <dbReference type="ARBA" id="ARBA00022842"/>
    </source>
</evidence>
<keyword evidence="8 13" id="KW-0460">Magnesium</keyword>
<dbReference type="GO" id="GO:0042162">
    <property type="term" value="F:telomeric DNA binding"/>
    <property type="evidence" value="ECO:0007669"/>
    <property type="project" value="TreeGrafter"/>
</dbReference>
<dbReference type="CDD" id="cd01648">
    <property type="entry name" value="TERT"/>
    <property type="match status" value="1"/>
</dbReference>
<dbReference type="PANTHER" id="PTHR12066">
    <property type="entry name" value="TELOMERASE REVERSE TRANSCRIPTASE"/>
    <property type="match status" value="1"/>
</dbReference>
<dbReference type="InterPro" id="IPR003545">
    <property type="entry name" value="Telomerase_RT"/>
</dbReference>
<dbReference type="PANTHER" id="PTHR12066:SF0">
    <property type="entry name" value="TELOMERASE REVERSE TRANSCRIPTASE"/>
    <property type="match status" value="1"/>
</dbReference>
<feature type="region of interest" description="Disordered" evidence="14">
    <location>
        <begin position="177"/>
        <end position="233"/>
    </location>
</feature>
<keyword evidence="9 13" id="KW-0779">Telomere</keyword>
<comment type="subcellular location">
    <subcellularLocation>
        <location evidence="13">Nucleus</location>
    </subcellularLocation>
    <subcellularLocation>
        <location evidence="13">Chromosome</location>
        <location evidence="13">Telomere</location>
    </subcellularLocation>
</comment>
<reference evidence="16" key="1">
    <citation type="submission" date="2021-02" db="EMBL/GenBank/DDBJ databases">
        <authorList>
            <person name="Dougan E. K."/>
            <person name="Rhodes N."/>
            <person name="Thang M."/>
            <person name="Chan C."/>
        </authorList>
    </citation>
    <scope>NUCLEOTIDE SEQUENCE</scope>
</reference>
<comment type="similarity">
    <text evidence="1 13">Belongs to the reverse transcriptase family. Telomerase subfamily.</text>
</comment>
<evidence type="ECO:0000256" key="10">
    <source>
        <dbReference type="ARBA" id="ARBA00022918"/>
    </source>
</evidence>
<evidence type="ECO:0000259" key="15">
    <source>
        <dbReference type="PROSITE" id="PS50878"/>
    </source>
</evidence>
<dbReference type="PRINTS" id="PR01365">
    <property type="entry name" value="TELOMERASERT"/>
</dbReference>
<evidence type="ECO:0000256" key="11">
    <source>
        <dbReference type="ARBA" id="ARBA00023242"/>
    </source>
</evidence>
<dbReference type="AlphaFoldDB" id="A0A813DH25"/>
<evidence type="ECO:0000256" key="13">
    <source>
        <dbReference type="RuleBase" id="RU365061"/>
    </source>
</evidence>
<evidence type="ECO:0000256" key="3">
    <source>
        <dbReference type="ARBA" id="ARBA00016182"/>
    </source>
</evidence>
<dbReference type="EMBL" id="CAJNNV010002453">
    <property type="protein sequence ID" value="CAE8587210.1"/>
    <property type="molecule type" value="Genomic_DNA"/>
</dbReference>
<comment type="function">
    <text evidence="13">Telomerase is a ribonucleoprotein enzyme essential for the replication of chromosome termini in most eukaryotes. It elongates telomeres. It is a reverse transcriptase that adds simple sequence repeats to chromosome ends by copying a template sequence within the RNA component of the enzyme.</text>
</comment>
<feature type="compositionally biased region" description="Basic residues" evidence="14">
    <location>
        <begin position="196"/>
        <end position="205"/>
    </location>
</feature>
<evidence type="ECO:0000256" key="1">
    <source>
        <dbReference type="ARBA" id="ARBA00008001"/>
    </source>
</evidence>
<dbReference type="Gene3D" id="1.10.132.70">
    <property type="match status" value="1"/>
</dbReference>
<evidence type="ECO:0000256" key="2">
    <source>
        <dbReference type="ARBA" id="ARBA00012493"/>
    </source>
</evidence>
<evidence type="ECO:0000313" key="17">
    <source>
        <dbReference type="Proteomes" id="UP000654075"/>
    </source>
</evidence>
<keyword evidence="11 13" id="KW-0539">Nucleus</keyword>
<sequence length="1129" mass="122473">MGSAASVEVLSSRPWQMLHRLLGDEWFQRLLVRHLLLLDLPPSGRWLQLTGHPQEDVEVPGTAHRSSGPGLRTGIPDGALHGPRRQTWPDRRSVPVASGARCASGVNGGSGVGGSLAQPVVDFRPSSVLVPREQIFFTLHFSDRAGLPVKHPLKALPADSDGARRLASWLMGPGLMEPRPPAASASCEAFTLSPTSRKRRKRRRRGQDPVQEETPLLRSRPSPKARPEAALPRRARATERLLVEPLRKMLEATQQLDFQQLLVRHCPSDTAIATIQAFEHRNPYMPPEDFISGHDGHRGVLPVLLGRRCRCGAAQTCASRCLDLPRESVCTGGAAELHFMQRFPAMSCAVPASRVADFVSAGLHGVVGGAEAGAELLGSRRNWQRFLQTTRSWVYQRRGETLSAHDAVQGLSARAFRSSLQRRAAWHGAAPGAEPSAASEKSGARTASGGKLRVPNGKALQEILARLCHFLLAHVAVPLLRSHFYITDAEPTGTRAIFFRKNVWHLLRSRADCGYLHLCLKTQSGRSKQPEGGEAVASATSRKAPGANTRSAGSARRSRRPRDGRRVPTVRWLPKKLGFRPIVNVSRTLGIAGQRLQRQTLRVLSHLRAAHPEVLGRSLLSQAEVYSHLACKLRELVSTSGAFGRKELFVAVADLSNCYEQIRHRPLLQRIEVLPLAAKYRIERLLVRRKTASSENGLQSWERAEVALTDRESLVSLLVSPRCPAALRNGPLLLLPGSQSVGLKRSMAMAVLRDAVSGHRVALGTQRKAVGGSSGFAREGSKVLVRGILQGSRFSSFLCGMHMAGGDVANFEVMPTEQDEGFLLRLVDDFLLVCRGTPDPASRFLSALKCPDNAYGGELNLRKCAANFPLGPVLRDGSRPGRIGKSLRPSEDVVPWAGLTLAPGGGLLNVSCQGQRGACVADALALTRRTDVGRGVGRRGKLPWRSVAETKLRRFLDLKLAPLLVDPSLNSSGCIRANVARVCGLCGLRLVCLVLRGRGRAGALPGGKLPPKAVARQALQLARRAASRAERVLAAAAGQAAAAAAASQPTGLRTSGVEAGCSSFLDLCLESFQAAMWSRRRHPLVAEACAVLGKARARESIHRPNGKRDMGRTTSRKTRKRSRKRRSEE</sequence>
<keyword evidence="7 13" id="KW-0479">Metal-binding</keyword>
<feature type="domain" description="Reverse transcriptase" evidence="15">
    <location>
        <begin position="554"/>
        <end position="901"/>
    </location>
</feature>
<protein>
    <recommendedName>
        <fullName evidence="3 13">Telomerase reverse transcriptase</fullName>
        <ecNumber evidence="2 13">2.7.7.49</ecNumber>
    </recommendedName>
    <alternativeName>
        <fullName evidence="13">Telomerase catalytic subunit</fullName>
    </alternativeName>
</protein>
<dbReference type="GO" id="GO:0000781">
    <property type="term" value="C:chromosome, telomeric region"/>
    <property type="evidence" value="ECO:0007669"/>
    <property type="project" value="UniProtKB-SubCell"/>
</dbReference>
<evidence type="ECO:0000256" key="6">
    <source>
        <dbReference type="ARBA" id="ARBA00022695"/>
    </source>
</evidence>
<dbReference type="PROSITE" id="PS50878">
    <property type="entry name" value="RT_POL"/>
    <property type="match status" value="1"/>
</dbReference>
<dbReference type="GO" id="GO:0007004">
    <property type="term" value="P:telomere maintenance via telomerase"/>
    <property type="evidence" value="ECO:0007669"/>
    <property type="project" value="TreeGrafter"/>
</dbReference>
<evidence type="ECO:0000256" key="14">
    <source>
        <dbReference type="SAM" id="MobiDB-lite"/>
    </source>
</evidence>
<dbReference type="EC" id="2.7.7.49" evidence="2 13"/>
<dbReference type="GO" id="GO:0046872">
    <property type="term" value="F:metal ion binding"/>
    <property type="evidence" value="ECO:0007669"/>
    <property type="project" value="UniProtKB-KW"/>
</dbReference>
<dbReference type="Pfam" id="PF12009">
    <property type="entry name" value="Telomerase_RBD"/>
    <property type="match status" value="1"/>
</dbReference>
<feature type="region of interest" description="Disordered" evidence="14">
    <location>
        <begin position="54"/>
        <end position="91"/>
    </location>
</feature>
<feature type="region of interest" description="Disordered" evidence="14">
    <location>
        <begin position="1096"/>
        <end position="1129"/>
    </location>
</feature>
<feature type="region of interest" description="Disordered" evidence="14">
    <location>
        <begin position="525"/>
        <end position="567"/>
    </location>
</feature>
<dbReference type="InterPro" id="IPR021891">
    <property type="entry name" value="Telomerase_RBD"/>
</dbReference>
<name>A0A813DH25_POLGL</name>
<feature type="compositionally biased region" description="Basic residues" evidence="14">
    <location>
        <begin position="1114"/>
        <end position="1129"/>
    </location>
</feature>
<evidence type="ECO:0000256" key="4">
    <source>
        <dbReference type="ARBA" id="ARBA00022454"/>
    </source>
</evidence>
<keyword evidence="5 13" id="KW-0808">Transferase</keyword>
<dbReference type="GO" id="GO:0000333">
    <property type="term" value="C:telomerase catalytic core complex"/>
    <property type="evidence" value="ECO:0007669"/>
    <property type="project" value="TreeGrafter"/>
</dbReference>
<keyword evidence="10 13" id="KW-0695">RNA-directed DNA polymerase</keyword>